<sequence>MQGNAKSFLKAVLLGFGLALLVLGTALAMTPAGTQIQNQASASYIDSAGQPRTTTSNLVVTVVQQVYDFTITPNGTESAPGQIRTALPGGQVIFNYLVTNTGNGTDTINLNTVQGTSDNFDLLSPTIYLDANCNGNLDPGETTPITSVTLGMGQQACVIVRATIPAGATSGHYGNLNLVGTSAGSPSVTDNNNWARALATAQAALTAFKSASPTGPVAPGGTITYTISGANVGGSPAYGYPVTVDGTPRNGILIEDIIPTGLTVTQVSGSAGAGTVRFIYYDGTAWTTLTSTTGLSIVGGGNKKVGMLIEGTGAFFPVGAGYTFSFQATVPSSAPAGTGYANTATVTFDANGNGNANDPGETVTTNTTTNTVAAAYNVAVGPFGFPQGSATGTYTVGGYTVNRSGDQQTIASVNSGTTVIFRHTLKNTGNTADSFTLSFSGAPAGWACSLVADDLTTPISGPVGPVAANSDFNFALKCQVPATYTSSTATTITITATSVGDPSKSDTTTDVVSAVADGFRFDLYGGLTAPYQVGKTPDGLQHTSDDTSTTRPSIPTTTANPGTSVTYRLRVENRNPNNQADNYLLLVQPVLNFGQVDSVLFYADANDDGIPDGAPISNTGLVNFGDTFKYLAVVTLKANAAPVSVGFNFAAQSTASTSEGLDWVYAQIDVNLVAQVTLDPDRSGTVTSPGTIQYTHTLTNNSNTPLYCYVGGNGGSYGWTYQYSTDGSNWYSALGNVSVGANGGTQTIYVRVLVPAGEPIGRTDVNTVQARCFVTYPSDPLATTPDAQDTATETTTIVGGELRVTKRAKTYVGTGPAVRDATGATAFPGDVIEYTIEAENIGTGDLTNVKISAPIPAYTTFVSVSATATGFSGSYTVLYSTDGTTWSATPPASVPTGGTVYVGVDTNGDGNITNADTMPPGAKITITLRVQVQ</sequence>
<dbReference type="PANTHER" id="PTHR39198">
    <property type="entry name" value="HYPOTHETICAL MEMBRANE PROTEIN, CONSERVED"/>
    <property type="match status" value="1"/>
</dbReference>
<gene>
    <name evidence="4" type="ORF">BVI061214_01879</name>
</gene>
<organism evidence="4 5">
    <name type="scientific">Thermus aquaticus</name>
    <dbReference type="NCBI Taxonomy" id="271"/>
    <lineage>
        <taxon>Bacteria</taxon>
        <taxon>Thermotogati</taxon>
        <taxon>Deinococcota</taxon>
        <taxon>Deinococci</taxon>
        <taxon>Thermales</taxon>
        <taxon>Thermaceae</taxon>
        <taxon>Thermus</taxon>
    </lineage>
</organism>
<feature type="signal peptide" evidence="2">
    <location>
        <begin position="1"/>
        <end position="28"/>
    </location>
</feature>
<evidence type="ECO:0000256" key="1">
    <source>
        <dbReference type="SAM" id="MobiDB-lite"/>
    </source>
</evidence>
<evidence type="ECO:0000259" key="3">
    <source>
        <dbReference type="Pfam" id="PF01345"/>
    </source>
</evidence>
<feature type="compositionally biased region" description="Low complexity" evidence="1">
    <location>
        <begin position="546"/>
        <end position="558"/>
    </location>
</feature>
<comment type="caution">
    <text evidence="4">The sequence shown here is derived from an EMBL/GenBank/DDBJ whole genome shotgun (WGS) entry which is preliminary data.</text>
</comment>
<keyword evidence="2" id="KW-0732">Signal</keyword>
<dbReference type="RefSeq" id="WP_053768195.1">
    <property type="nucleotide sequence ID" value="NZ_LHCI01000106.1"/>
</dbReference>
<evidence type="ECO:0000256" key="2">
    <source>
        <dbReference type="SAM" id="SignalP"/>
    </source>
</evidence>
<dbReference type="AlphaFoldDB" id="A0A0M9AH25"/>
<dbReference type="Proteomes" id="UP000037685">
    <property type="component" value="Unassembled WGS sequence"/>
</dbReference>
<name>A0A0M9AH25_THEAQ</name>
<feature type="chain" id="PRO_5005831144" description="DUF11 domain-containing protein" evidence="2">
    <location>
        <begin position="29"/>
        <end position="933"/>
    </location>
</feature>
<dbReference type="EMBL" id="LHCI01000106">
    <property type="protein sequence ID" value="KOX90685.1"/>
    <property type="molecule type" value="Genomic_DNA"/>
</dbReference>
<reference evidence="4 5" key="1">
    <citation type="submission" date="2015-07" db="EMBL/GenBank/DDBJ databases">
        <authorList>
            <person name="Noorani M."/>
        </authorList>
    </citation>
    <scope>NUCLEOTIDE SEQUENCE [LARGE SCALE GENOMIC DNA]</scope>
    <source>
        <strain evidence="5">ATCC 25104 / DSM 625 / JCM 10724 / NBRC 103206 / NCIMB 11243 / YT-1</strain>
    </source>
</reference>
<feature type="domain" description="DUF11" evidence="3">
    <location>
        <begin position="822"/>
        <end position="915"/>
    </location>
</feature>
<dbReference type="InterPro" id="IPR001434">
    <property type="entry name" value="OmcB-like_DUF11"/>
</dbReference>
<dbReference type="NCBIfam" id="TIGR01451">
    <property type="entry name" value="B_ant_repeat"/>
    <property type="match status" value="1"/>
</dbReference>
<dbReference type="Pfam" id="PF01345">
    <property type="entry name" value="DUF11"/>
    <property type="match status" value="1"/>
</dbReference>
<protein>
    <recommendedName>
        <fullName evidence="3">DUF11 domain-containing protein</fullName>
    </recommendedName>
</protein>
<dbReference type="PATRIC" id="fig|271.14.peg.1952"/>
<dbReference type="PANTHER" id="PTHR39198:SF1">
    <property type="entry name" value="ALPHA-GALACTOSIDASE NEW3 DOMAIN-CONTAINING PROTEIN"/>
    <property type="match status" value="1"/>
</dbReference>
<dbReference type="InterPro" id="IPR047589">
    <property type="entry name" value="DUF11_rpt"/>
</dbReference>
<feature type="region of interest" description="Disordered" evidence="1">
    <location>
        <begin position="534"/>
        <end position="562"/>
    </location>
</feature>
<proteinExistence type="predicted"/>
<evidence type="ECO:0000313" key="5">
    <source>
        <dbReference type="Proteomes" id="UP000037685"/>
    </source>
</evidence>
<accession>A0A0M9AH25</accession>
<evidence type="ECO:0000313" key="4">
    <source>
        <dbReference type="EMBL" id="KOX90685.1"/>
    </source>
</evidence>